<dbReference type="InterPro" id="IPR001478">
    <property type="entry name" value="PDZ"/>
</dbReference>
<gene>
    <name evidence="4" type="ORF">SAMN05443667_101661</name>
</gene>
<evidence type="ECO:0000256" key="1">
    <source>
        <dbReference type="ARBA" id="ARBA00022801"/>
    </source>
</evidence>
<dbReference type="PROSITE" id="PS50175">
    <property type="entry name" value="ASP_PROT_RETROV"/>
    <property type="match status" value="1"/>
</dbReference>
<dbReference type="OrthoDB" id="3521766at2"/>
<dbReference type="InterPro" id="IPR001995">
    <property type="entry name" value="Peptidase_A2_cat"/>
</dbReference>
<dbReference type="SMART" id="SM00228">
    <property type="entry name" value="PDZ"/>
    <property type="match status" value="1"/>
</dbReference>
<name>A0A1H3XU00_9FLAO</name>
<dbReference type="InterPro" id="IPR041489">
    <property type="entry name" value="PDZ_6"/>
</dbReference>
<feature type="domain" description="PDZ" evidence="2">
    <location>
        <begin position="373"/>
        <end position="415"/>
    </location>
</feature>
<dbReference type="GO" id="GO:0004190">
    <property type="term" value="F:aspartic-type endopeptidase activity"/>
    <property type="evidence" value="ECO:0007669"/>
    <property type="project" value="InterPro"/>
</dbReference>
<dbReference type="STRING" id="150146.SAMN05443667_101661"/>
<dbReference type="SUPFAM" id="SSF50156">
    <property type="entry name" value="PDZ domain-like"/>
    <property type="match status" value="1"/>
</dbReference>
<keyword evidence="4" id="KW-0645">Protease</keyword>
<organism evidence="4 5">
    <name type="scientific">Flavobacterium gillisiae</name>
    <dbReference type="NCBI Taxonomy" id="150146"/>
    <lineage>
        <taxon>Bacteria</taxon>
        <taxon>Pseudomonadati</taxon>
        <taxon>Bacteroidota</taxon>
        <taxon>Flavobacteriia</taxon>
        <taxon>Flavobacteriales</taxon>
        <taxon>Flavobacteriaceae</taxon>
        <taxon>Flavobacterium</taxon>
    </lineage>
</organism>
<evidence type="ECO:0000313" key="5">
    <source>
        <dbReference type="Proteomes" id="UP000198951"/>
    </source>
</evidence>
<dbReference type="Proteomes" id="UP000198951">
    <property type="component" value="Unassembled WGS sequence"/>
</dbReference>
<dbReference type="InterPro" id="IPR021109">
    <property type="entry name" value="Peptidase_aspartic_dom_sf"/>
</dbReference>
<dbReference type="Gene3D" id="2.30.42.10">
    <property type="match status" value="1"/>
</dbReference>
<dbReference type="AlphaFoldDB" id="A0A1H3XU00"/>
<reference evidence="5" key="1">
    <citation type="submission" date="2016-10" db="EMBL/GenBank/DDBJ databases">
        <authorList>
            <person name="Varghese N."/>
            <person name="Submissions S."/>
        </authorList>
    </citation>
    <scope>NUCLEOTIDE SEQUENCE [LARGE SCALE GENOMIC DNA]</scope>
    <source>
        <strain evidence="5">DSM 22376</strain>
    </source>
</reference>
<dbReference type="EMBL" id="FNRD01000001">
    <property type="protein sequence ID" value="SEA02803.1"/>
    <property type="molecule type" value="Genomic_DNA"/>
</dbReference>
<dbReference type="PROSITE" id="PS50106">
    <property type="entry name" value="PDZ"/>
    <property type="match status" value="1"/>
</dbReference>
<dbReference type="GO" id="GO:0006508">
    <property type="term" value="P:proteolysis"/>
    <property type="evidence" value="ECO:0007669"/>
    <property type="project" value="UniProtKB-KW"/>
</dbReference>
<evidence type="ECO:0000313" key="4">
    <source>
        <dbReference type="EMBL" id="SEA02803.1"/>
    </source>
</evidence>
<dbReference type="Pfam" id="PF13650">
    <property type="entry name" value="Asp_protease_2"/>
    <property type="match status" value="1"/>
</dbReference>
<protein>
    <submittedName>
        <fullName evidence="4">Aspartyl protease</fullName>
    </submittedName>
</protein>
<dbReference type="InterPro" id="IPR036034">
    <property type="entry name" value="PDZ_sf"/>
</dbReference>
<accession>A0A1H3XU00</accession>
<proteinExistence type="predicted"/>
<sequence length="442" mass="50915">MKKQILFFLLFIYALTISAQGGFRFKKEVKKISIPFKLINNLVFIPINVNGVELTFLVDSGVKETILFSLEEESDLNLKNIQKITLRGLGSEEAIDGLKSEGNLLEVKGMESRNHLLYVIVDKDFSLSSHIGIPVNGIIGSPFFKNNLLEINYEKRKVIFYQDSRRNSKRIERRYKKVPITIEKSKPYLNANVVIDSSRFAAKLLVDVGNSDAIWLFQNVSDKIHVPTINFDDYLGKGFSGDVEGKRARIAEFFISDFKFFKPIIAFPDSSSIKHVTMVPDRVGSVGGEILRRFSVIFDYPNEFLYLRKNRHYAAPFVYNKSGIEIRHSGVQWIQETVQLQAFPIKVDHLDTSRERSATNLKYKFQLKPIFEIANIRKNSPAENSGLQKGDVIISINRNPAYKYSLQQINSLLRSEEDKWITIEIEREKQKLKFRFQLIDIL</sequence>
<evidence type="ECO:0000259" key="2">
    <source>
        <dbReference type="PROSITE" id="PS50106"/>
    </source>
</evidence>
<dbReference type="Gene3D" id="2.40.70.10">
    <property type="entry name" value="Acid Proteases"/>
    <property type="match status" value="1"/>
</dbReference>
<dbReference type="Pfam" id="PF17820">
    <property type="entry name" value="PDZ_6"/>
    <property type="match status" value="1"/>
</dbReference>
<dbReference type="RefSeq" id="WP_091084542.1">
    <property type="nucleotide sequence ID" value="NZ_FNRD01000001.1"/>
</dbReference>
<keyword evidence="1" id="KW-0378">Hydrolase</keyword>
<evidence type="ECO:0000259" key="3">
    <source>
        <dbReference type="PROSITE" id="PS50175"/>
    </source>
</evidence>
<feature type="domain" description="Peptidase A2" evidence="3">
    <location>
        <begin position="54"/>
        <end position="91"/>
    </location>
</feature>
<keyword evidence="5" id="KW-1185">Reference proteome</keyword>